<dbReference type="AlphaFoldDB" id="A0A1V9ZQI6"/>
<protein>
    <submittedName>
        <fullName evidence="1">Uncharacterized protein</fullName>
    </submittedName>
</protein>
<organism evidence="1 2">
    <name type="scientific">Thraustotheca clavata</name>
    <dbReference type="NCBI Taxonomy" id="74557"/>
    <lineage>
        <taxon>Eukaryota</taxon>
        <taxon>Sar</taxon>
        <taxon>Stramenopiles</taxon>
        <taxon>Oomycota</taxon>
        <taxon>Saprolegniomycetes</taxon>
        <taxon>Saprolegniales</taxon>
        <taxon>Achlyaceae</taxon>
        <taxon>Thraustotheca</taxon>
    </lineage>
</organism>
<evidence type="ECO:0000313" key="1">
    <source>
        <dbReference type="EMBL" id="OQS00288.1"/>
    </source>
</evidence>
<reference evidence="1 2" key="1">
    <citation type="journal article" date="2014" name="Genome Biol. Evol.">
        <title>The secreted proteins of Achlya hypogyna and Thraustotheca clavata identify the ancestral oomycete secretome and reveal gene acquisitions by horizontal gene transfer.</title>
        <authorList>
            <person name="Misner I."/>
            <person name="Blouin N."/>
            <person name="Leonard G."/>
            <person name="Richards T.A."/>
            <person name="Lane C.E."/>
        </authorList>
    </citation>
    <scope>NUCLEOTIDE SEQUENCE [LARGE SCALE GENOMIC DNA]</scope>
    <source>
        <strain evidence="1 2">ATCC 34112</strain>
    </source>
</reference>
<name>A0A1V9ZQI6_9STRA</name>
<accession>A0A1V9ZQI6</accession>
<feature type="non-terminal residue" evidence="1">
    <location>
        <position position="1"/>
    </location>
</feature>
<dbReference type="Proteomes" id="UP000243217">
    <property type="component" value="Unassembled WGS sequence"/>
</dbReference>
<evidence type="ECO:0000313" key="2">
    <source>
        <dbReference type="Proteomes" id="UP000243217"/>
    </source>
</evidence>
<keyword evidence="2" id="KW-1185">Reference proteome</keyword>
<gene>
    <name evidence="1" type="ORF">THRCLA_06054</name>
</gene>
<proteinExistence type="predicted"/>
<dbReference type="STRING" id="74557.A0A1V9ZQI6"/>
<dbReference type="OrthoDB" id="71351at2759"/>
<dbReference type="EMBL" id="JNBS01001723">
    <property type="protein sequence ID" value="OQS00288.1"/>
    <property type="molecule type" value="Genomic_DNA"/>
</dbReference>
<sequence length="330" mass="38976">IAELKLQYQDQVVHVFAAFHKTLLNWRGTDEQRTKLERLLIYVEYCIQVFDERPDQWLHRGQDDLDRIHKTIYSIVLPYLSKLHVEEASFGRKASTSSYVSINTITYSDCTPYQPNYDTEEKSLSTVYSTPACIQDSSETYWHQHSALKLKYQEEVLRVIDIMHQEKLDKAGLLNLAQIENCAQIFSEEQTKDCTRSMDELDKVLHTIERVIAPYTNGHRQSCMGEEEFLSPYWLKHNELIRLYMKDIVKVENDYTVYVLYMNDPANEDKKKRVEQLLYKVRYARKVLEETIDNNNERTMEEIQQVTTCIMKYVLPYLKKAAAKEAQTKK</sequence>
<comment type="caution">
    <text evidence="1">The sequence shown here is derived from an EMBL/GenBank/DDBJ whole genome shotgun (WGS) entry which is preliminary data.</text>
</comment>